<evidence type="ECO:0000313" key="4">
    <source>
        <dbReference type="Proteomes" id="UP000278398"/>
    </source>
</evidence>
<proteinExistence type="predicted"/>
<name>A0A3R9Y6H0_9HYPH</name>
<keyword evidence="4" id="KW-1185">Reference proteome</keyword>
<dbReference type="Pfam" id="PF12146">
    <property type="entry name" value="Hydrolase_4"/>
    <property type="match status" value="1"/>
</dbReference>
<gene>
    <name evidence="3" type="ORF">EJC49_16730</name>
</gene>
<dbReference type="AlphaFoldDB" id="A0A3R9Y6H0"/>
<dbReference type="GO" id="GO:0052689">
    <property type="term" value="F:carboxylic ester hydrolase activity"/>
    <property type="evidence" value="ECO:0007669"/>
    <property type="project" value="TreeGrafter"/>
</dbReference>
<evidence type="ECO:0000256" key="1">
    <source>
        <dbReference type="SAM" id="MobiDB-lite"/>
    </source>
</evidence>
<reference evidence="3 4" key="1">
    <citation type="submission" date="2018-12" db="EMBL/GenBank/DDBJ databases">
        <title>Mesorhizobium carbonis sp. nov., isolated from coal mine water.</title>
        <authorList>
            <person name="Xin W."/>
            <person name="Xu Z."/>
            <person name="Xiang F."/>
            <person name="Zhang J."/>
            <person name="Xi L."/>
            <person name="Liu J."/>
        </authorList>
    </citation>
    <scope>NUCLEOTIDE SEQUENCE [LARGE SCALE GENOMIC DNA]</scope>
    <source>
        <strain evidence="3 4">B2.3</strain>
    </source>
</reference>
<dbReference type="InterPro" id="IPR022742">
    <property type="entry name" value="Hydrolase_4"/>
</dbReference>
<dbReference type="PANTHER" id="PTHR43265">
    <property type="entry name" value="ESTERASE ESTD"/>
    <property type="match status" value="1"/>
</dbReference>
<protein>
    <submittedName>
        <fullName evidence="3">Alpha/beta fold hydrolase</fullName>
    </submittedName>
</protein>
<evidence type="ECO:0000313" key="3">
    <source>
        <dbReference type="EMBL" id="RST85224.1"/>
    </source>
</evidence>
<dbReference type="InterPro" id="IPR029058">
    <property type="entry name" value="AB_hydrolase_fold"/>
</dbReference>
<dbReference type="OrthoDB" id="9809549at2"/>
<dbReference type="SUPFAM" id="SSF53474">
    <property type="entry name" value="alpha/beta-Hydrolases"/>
    <property type="match status" value="1"/>
</dbReference>
<dbReference type="Proteomes" id="UP000278398">
    <property type="component" value="Unassembled WGS sequence"/>
</dbReference>
<accession>A0A3R9Y6H0</accession>
<dbReference type="Gene3D" id="3.40.50.1820">
    <property type="entry name" value="alpha/beta hydrolase"/>
    <property type="match status" value="1"/>
</dbReference>
<organism evidence="3 4">
    <name type="scientific">Aquibium carbonis</name>
    <dbReference type="NCBI Taxonomy" id="2495581"/>
    <lineage>
        <taxon>Bacteria</taxon>
        <taxon>Pseudomonadati</taxon>
        <taxon>Pseudomonadota</taxon>
        <taxon>Alphaproteobacteria</taxon>
        <taxon>Hyphomicrobiales</taxon>
        <taxon>Phyllobacteriaceae</taxon>
        <taxon>Aquibium</taxon>
    </lineage>
</organism>
<comment type="caution">
    <text evidence="3">The sequence shown here is derived from an EMBL/GenBank/DDBJ whole genome shotgun (WGS) entry which is preliminary data.</text>
</comment>
<dbReference type="EMBL" id="RWKW01000061">
    <property type="protein sequence ID" value="RST85224.1"/>
    <property type="molecule type" value="Genomic_DNA"/>
</dbReference>
<feature type="region of interest" description="Disordered" evidence="1">
    <location>
        <begin position="1"/>
        <end position="22"/>
    </location>
</feature>
<keyword evidence="3" id="KW-0378">Hydrolase</keyword>
<dbReference type="InterPro" id="IPR053145">
    <property type="entry name" value="AB_hydrolase_Est10"/>
</dbReference>
<feature type="domain" description="Serine aminopeptidase S33" evidence="2">
    <location>
        <begin position="101"/>
        <end position="200"/>
    </location>
</feature>
<dbReference type="PANTHER" id="PTHR43265:SF1">
    <property type="entry name" value="ESTERASE ESTD"/>
    <property type="match status" value="1"/>
</dbReference>
<evidence type="ECO:0000259" key="2">
    <source>
        <dbReference type="Pfam" id="PF12146"/>
    </source>
</evidence>
<sequence length="346" mass="36187">MEADRRPAGADRSLQATGLRRRDRRVPASRRLIAGRPMLRLLVVLGSILLSGLAMAGDRAVDAGGFPATLSAAEADGPLVLMISGSGPTDRDGNNAFGVRAGTLGKLAAALASRGIASLRYDKRGLPGSVPVGDEAEVTFETFVADLEAVAAWARSTSAHRPLVLMGHSEGGMVAIEAARRAPHAYDGLILLATPGRPPAETMRDQLANLPEPERSDAFGMLADLEAGRRIDTVPPSLAGLFRASVQPFVISMLALRPAETLAALDLPVLVIGGGTDIQVGRPDFDALAAARTDAQSHWVERMNHILVDAPADFAGNVATYADPDVELSGGLADRIADFVTGIDAR</sequence>